<dbReference type="Proteomes" id="UP001303046">
    <property type="component" value="Unassembled WGS sequence"/>
</dbReference>
<proteinExistence type="predicted"/>
<name>A0ABR1BTV1_NECAM</name>
<evidence type="ECO:0000313" key="2">
    <source>
        <dbReference type="Proteomes" id="UP001303046"/>
    </source>
</evidence>
<protein>
    <submittedName>
        <fullName evidence="1">Uncharacterized protein</fullName>
    </submittedName>
</protein>
<organism evidence="1 2">
    <name type="scientific">Necator americanus</name>
    <name type="common">Human hookworm</name>
    <dbReference type="NCBI Taxonomy" id="51031"/>
    <lineage>
        <taxon>Eukaryota</taxon>
        <taxon>Metazoa</taxon>
        <taxon>Ecdysozoa</taxon>
        <taxon>Nematoda</taxon>
        <taxon>Chromadorea</taxon>
        <taxon>Rhabditida</taxon>
        <taxon>Rhabditina</taxon>
        <taxon>Rhabditomorpha</taxon>
        <taxon>Strongyloidea</taxon>
        <taxon>Ancylostomatidae</taxon>
        <taxon>Bunostominae</taxon>
        <taxon>Necator</taxon>
    </lineage>
</organism>
<reference evidence="1 2" key="1">
    <citation type="submission" date="2023-08" db="EMBL/GenBank/DDBJ databases">
        <title>A Necator americanus chromosomal reference genome.</title>
        <authorList>
            <person name="Ilik V."/>
            <person name="Petrzelkova K.J."/>
            <person name="Pardy F."/>
            <person name="Fuh T."/>
            <person name="Niatou-Singa F.S."/>
            <person name="Gouil Q."/>
            <person name="Baker L."/>
            <person name="Ritchie M.E."/>
            <person name="Jex A.R."/>
            <person name="Gazzola D."/>
            <person name="Li H."/>
            <person name="Toshio Fujiwara R."/>
            <person name="Zhan B."/>
            <person name="Aroian R.V."/>
            <person name="Pafco B."/>
            <person name="Schwarz E.M."/>
        </authorList>
    </citation>
    <scope>NUCLEOTIDE SEQUENCE [LARGE SCALE GENOMIC DNA]</scope>
    <source>
        <strain evidence="1 2">Aroian</strain>
        <tissue evidence="1">Whole animal</tissue>
    </source>
</reference>
<dbReference type="EMBL" id="JAVFWL010000001">
    <property type="protein sequence ID" value="KAK6729812.1"/>
    <property type="molecule type" value="Genomic_DNA"/>
</dbReference>
<accession>A0ABR1BTV1</accession>
<evidence type="ECO:0000313" key="1">
    <source>
        <dbReference type="EMBL" id="KAK6729812.1"/>
    </source>
</evidence>
<keyword evidence="2" id="KW-1185">Reference proteome</keyword>
<sequence length="120" mass="13648">MAKDSQNTLQKVQSQHFAKVHNLKGQLPEESMESLATNIGFVTLNCQTVSTELQQSALYRHLRYLFVPFGAEYMRDWPVKIIESYTMYCGDGDEKKTGGCAIPARNDYKKPSRGVWLNVV</sequence>
<comment type="caution">
    <text evidence="1">The sequence shown here is derived from an EMBL/GenBank/DDBJ whole genome shotgun (WGS) entry which is preliminary data.</text>
</comment>
<gene>
    <name evidence="1" type="primary">Necator_chrI.g2834</name>
    <name evidence="1" type="ORF">RB195_006706</name>
</gene>